<dbReference type="GO" id="GO:0004497">
    <property type="term" value="F:monooxygenase activity"/>
    <property type="evidence" value="ECO:0007669"/>
    <property type="project" value="UniProtKB-KW"/>
</dbReference>
<dbReference type="RefSeq" id="WP_095674081.1">
    <property type="nucleotide sequence ID" value="NZ_CP016773.1"/>
</dbReference>
<dbReference type="SUPFAM" id="SSF54909">
    <property type="entry name" value="Dimeric alpha+beta barrel"/>
    <property type="match status" value="1"/>
</dbReference>
<protein>
    <submittedName>
        <fullName evidence="2">Putative quinol monooxygenase</fullName>
    </submittedName>
</protein>
<sequence>MSKIFLFVAIDVRPGKYDEFVSALSKHISVIRTEAGCEFIDIYRDTQKENVVNVWEIWSDRPSWDAHMVNENSKGWQAVAKDLVFGETITVMDSLS</sequence>
<dbReference type="Proteomes" id="UP000217215">
    <property type="component" value="Chromosome"/>
</dbReference>
<organism evidence="2 3">
    <name type="scientific">Candidatus Planktophila sulfonica</name>
    <dbReference type="NCBI Taxonomy" id="1884904"/>
    <lineage>
        <taxon>Bacteria</taxon>
        <taxon>Bacillati</taxon>
        <taxon>Actinomycetota</taxon>
        <taxon>Actinomycetes</taxon>
        <taxon>Candidatus Nanopelagicales</taxon>
        <taxon>Candidatus Nanopelagicaceae</taxon>
        <taxon>Candidatus Planktophila</taxon>
    </lineage>
</organism>
<dbReference type="EMBL" id="CP016773">
    <property type="protein sequence ID" value="ASY16517.1"/>
    <property type="molecule type" value="Genomic_DNA"/>
</dbReference>
<accession>A0A249KIA1</accession>
<keyword evidence="2" id="KW-0503">Monooxygenase</keyword>
<proteinExistence type="predicted"/>
<dbReference type="AlphaFoldDB" id="A0A249KIA1"/>
<reference evidence="2 3" key="1">
    <citation type="submission" date="2016-07" db="EMBL/GenBank/DDBJ databases">
        <title>High microdiversification within the ubiquitous acI lineage of Actinobacteria.</title>
        <authorList>
            <person name="Neuenschwander S.M."/>
            <person name="Salcher M."/>
            <person name="Ghai R."/>
            <person name="Pernthaler J."/>
        </authorList>
    </citation>
    <scope>NUCLEOTIDE SEQUENCE [LARGE SCALE GENOMIC DNA]</scope>
    <source>
        <strain evidence="2">MMS-IA-56</strain>
    </source>
</reference>
<dbReference type="OrthoDB" id="165368at2"/>
<gene>
    <name evidence="2" type="ORF">A1sIA56_06490</name>
</gene>
<dbReference type="Gene3D" id="3.30.70.100">
    <property type="match status" value="1"/>
</dbReference>
<keyword evidence="3" id="KW-1185">Reference proteome</keyword>
<name>A0A249KIA1_9ACTN</name>
<dbReference type="InterPro" id="IPR011008">
    <property type="entry name" value="Dimeric_a/b-barrel"/>
</dbReference>
<dbReference type="Pfam" id="PF03992">
    <property type="entry name" value="ABM"/>
    <property type="match status" value="1"/>
</dbReference>
<feature type="domain" description="ABM" evidence="1">
    <location>
        <begin position="4"/>
        <end position="92"/>
    </location>
</feature>
<keyword evidence="2" id="KW-0560">Oxidoreductase</keyword>
<evidence type="ECO:0000313" key="2">
    <source>
        <dbReference type="EMBL" id="ASY16517.1"/>
    </source>
</evidence>
<evidence type="ECO:0000259" key="1">
    <source>
        <dbReference type="PROSITE" id="PS51725"/>
    </source>
</evidence>
<dbReference type="InterPro" id="IPR007138">
    <property type="entry name" value="ABM_dom"/>
</dbReference>
<dbReference type="KEGG" id="psuf:A1sIA56_06490"/>
<evidence type="ECO:0000313" key="3">
    <source>
        <dbReference type="Proteomes" id="UP000217215"/>
    </source>
</evidence>
<dbReference type="PROSITE" id="PS51725">
    <property type="entry name" value="ABM"/>
    <property type="match status" value="1"/>
</dbReference>